<dbReference type="EMBL" id="JAGKQM010000014">
    <property type="protein sequence ID" value="KAH0885019.1"/>
    <property type="molecule type" value="Genomic_DNA"/>
</dbReference>
<proteinExistence type="predicted"/>
<feature type="compositionally biased region" description="Pro residues" evidence="1">
    <location>
        <begin position="217"/>
        <end position="226"/>
    </location>
</feature>
<name>A0ABQ7ZXN6_BRANA</name>
<feature type="region of interest" description="Disordered" evidence="1">
    <location>
        <begin position="92"/>
        <end position="123"/>
    </location>
</feature>
<feature type="compositionally biased region" description="Low complexity" evidence="1">
    <location>
        <begin position="227"/>
        <end position="247"/>
    </location>
</feature>
<dbReference type="Proteomes" id="UP000824890">
    <property type="component" value="Unassembled WGS sequence"/>
</dbReference>
<evidence type="ECO:0000256" key="1">
    <source>
        <dbReference type="SAM" id="MobiDB-lite"/>
    </source>
</evidence>
<accession>A0ABQ7ZXN6</accession>
<sequence>MNTAQIILRFHLFPTFFTVTSPHVRPRSYPQSCPLVHRPAVIPGSSLSTDDNLDQEFPVVGNSGPSKTHLFSHLDETLFCQDELLEKMFKEDPNNIPDSWATDEDEEDEDTASDASLPADIDGVQTRGYNQDFWAPLIGNPLGGSDAAEVMAGIAVPKTAPHIIHCTTGDAFDHTVLVSGELPPYCKPEVGSSSLPVHPRSCPPVHPRTGEPVHPRSGPPVTPQSFPPVRRSTASTSSARTSPVTRPNSTIENLRGLPPNTGQATYLFFITNCLASSACIITEE</sequence>
<comment type="caution">
    <text evidence="2">The sequence shown here is derived from an EMBL/GenBank/DDBJ whole genome shotgun (WGS) entry which is preliminary data.</text>
</comment>
<evidence type="ECO:0000313" key="2">
    <source>
        <dbReference type="EMBL" id="KAH0885019.1"/>
    </source>
</evidence>
<evidence type="ECO:0000313" key="3">
    <source>
        <dbReference type="Proteomes" id="UP000824890"/>
    </source>
</evidence>
<protein>
    <submittedName>
        <fullName evidence="2">Uncharacterized protein</fullName>
    </submittedName>
</protein>
<organism evidence="2 3">
    <name type="scientific">Brassica napus</name>
    <name type="common">Rape</name>
    <dbReference type="NCBI Taxonomy" id="3708"/>
    <lineage>
        <taxon>Eukaryota</taxon>
        <taxon>Viridiplantae</taxon>
        <taxon>Streptophyta</taxon>
        <taxon>Embryophyta</taxon>
        <taxon>Tracheophyta</taxon>
        <taxon>Spermatophyta</taxon>
        <taxon>Magnoliopsida</taxon>
        <taxon>eudicotyledons</taxon>
        <taxon>Gunneridae</taxon>
        <taxon>Pentapetalae</taxon>
        <taxon>rosids</taxon>
        <taxon>malvids</taxon>
        <taxon>Brassicales</taxon>
        <taxon>Brassicaceae</taxon>
        <taxon>Brassiceae</taxon>
        <taxon>Brassica</taxon>
    </lineage>
</organism>
<feature type="compositionally biased region" description="Acidic residues" evidence="1">
    <location>
        <begin position="101"/>
        <end position="112"/>
    </location>
</feature>
<feature type="region of interest" description="Disordered" evidence="1">
    <location>
        <begin position="193"/>
        <end position="257"/>
    </location>
</feature>
<keyword evidence="3" id="KW-1185">Reference proteome</keyword>
<gene>
    <name evidence="2" type="ORF">HID58_061115</name>
</gene>
<reference evidence="2 3" key="1">
    <citation type="submission" date="2021-05" db="EMBL/GenBank/DDBJ databases">
        <title>Genome Assembly of Synthetic Allotetraploid Brassica napus Reveals Homoeologous Exchanges between Subgenomes.</title>
        <authorList>
            <person name="Davis J.T."/>
        </authorList>
    </citation>
    <scope>NUCLEOTIDE SEQUENCE [LARGE SCALE GENOMIC DNA]</scope>
    <source>
        <strain evidence="3">cv. Da-Ae</strain>
        <tissue evidence="2">Seedling</tissue>
    </source>
</reference>